<evidence type="ECO:0000256" key="1">
    <source>
        <dbReference type="SAM" id="Phobius"/>
    </source>
</evidence>
<dbReference type="RefSeq" id="WP_377580114.1">
    <property type="nucleotide sequence ID" value="NZ_JBHTKA010000004.1"/>
</dbReference>
<feature type="signal peptide" evidence="2">
    <location>
        <begin position="1"/>
        <end position="22"/>
    </location>
</feature>
<evidence type="ECO:0000313" key="3">
    <source>
        <dbReference type="EMBL" id="MFD1000663.1"/>
    </source>
</evidence>
<feature type="transmembrane region" description="Helical" evidence="1">
    <location>
        <begin position="38"/>
        <end position="58"/>
    </location>
</feature>
<evidence type="ECO:0000256" key="2">
    <source>
        <dbReference type="SAM" id="SignalP"/>
    </source>
</evidence>
<accession>A0ABW3K603</accession>
<keyword evidence="2" id="KW-0732">Signal</keyword>
<keyword evidence="4" id="KW-1185">Reference proteome</keyword>
<name>A0ABW3K603_9BACT</name>
<comment type="caution">
    <text evidence="3">The sequence shown here is derived from an EMBL/GenBank/DDBJ whole genome shotgun (WGS) entry which is preliminary data.</text>
</comment>
<feature type="chain" id="PRO_5046951296" evidence="2">
    <location>
        <begin position="23"/>
        <end position="75"/>
    </location>
</feature>
<keyword evidence="1" id="KW-0812">Transmembrane</keyword>
<evidence type="ECO:0000313" key="4">
    <source>
        <dbReference type="Proteomes" id="UP001597112"/>
    </source>
</evidence>
<sequence>MEKALKIFFCLLAVTLSFGVNAQSDVEMADTMRSEGKIYVVVSIILIVLAGLIAYLFIMDRKVKKLEDQLTDKKH</sequence>
<organism evidence="3 4">
    <name type="scientific">Ohtaekwangia kribbensis</name>
    <dbReference type="NCBI Taxonomy" id="688913"/>
    <lineage>
        <taxon>Bacteria</taxon>
        <taxon>Pseudomonadati</taxon>
        <taxon>Bacteroidota</taxon>
        <taxon>Cytophagia</taxon>
        <taxon>Cytophagales</taxon>
        <taxon>Fulvivirgaceae</taxon>
        <taxon>Ohtaekwangia</taxon>
    </lineage>
</organism>
<dbReference type="Pfam" id="PF20077">
    <property type="entry name" value="CcmD_alt"/>
    <property type="match status" value="1"/>
</dbReference>
<keyword evidence="1" id="KW-1133">Transmembrane helix</keyword>
<reference evidence="4" key="1">
    <citation type="journal article" date="2019" name="Int. J. Syst. Evol. Microbiol.">
        <title>The Global Catalogue of Microorganisms (GCM) 10K type strain sequencing project: providing services to taxonomists for standard genome sequencing and annotation.</title>
        <authorList>
            <consortium name="The Broad Institute Genomics Platform"/>
            <consortium name="The Broad Institute Genome Sequencing Center for Infectious Disease"/>
            <person name="Wu L."/>
            <person name="Ma J."/>
        </authorList>
    </citation>
    <scope>NUCLEOTIDE SEQUENCE [LARGE SCALE GENOMIC DNA]</scope>
    <source>
        <strain evidence="4">CCUG 58938</strain>
    </source>
</reference>
<keyword evidence="1" id="KW-0472">Membrane</keyword>
<protein>
    <submittedName>
        <fullName evidence="3">CcmD family protein</fullName>
    </submittedName>
</protein>
<gene>
    <name evidence="3" type="ORF">ACFQ21_15160</name>
</gene>
<dbReference type="Proteomes" id="UP001597112">
    <property type="component" value="Unassembled WGS sequence"/>
</dbReference>
<dbReference type="EMBL" id="JBHTKA010000004">
    <property type="protein sequence ID" value="MFD1000663.1"/>
    <property type="molecule type" value="Genomic_DNA"/>
</dbReference>
<proteinExistence type="predicted"/>